<dbReference type="AlphaFoldDB" id="A0A5D2QZV4"/>
<evidence type="ECO:0000313" key="2">
    <source>
        <dbReference type="Proteomes" id="UP000322667"/>
    </source>
</evidence>
<name>A0A5D2QZV4_GOSTO</name>
<proteinExistence type="predicted"/>
<reference evidence="1 2" key="1">
    <citation type="submission" date="2019-07" db="EMBL/GenBank/DDBJ databases">
        <title>WGS assembly of Gossypium tomentosum.</title>
        <authorList>
            <person name="Chen Z.J."/>
            <person name="Sreedasyam A."/>
            <person name="Ando A."/>
            <person name="Song Q."/>
            <person name="De L."/>
            <person name="Hulse-Kemp A."/>
            <person name="Ding M."/>
            <person name="Ye W."/>
            <person name="Kirkbride R."/>
            <person name="Jenkins J."/>
            <person name="Plott C."/>
            <person name="Lovell J."/>
            <person name="Lin Y.-M."/>
            <person name="Vaughn R."/>
            <person name="Liu B."/>
            <person name="Li W."/>
            <person name="Simpson S."/>
            <person name="Scheffler B."/>
            <person name="Saski C."/>
            <person name="Grover C."/>
            <person name="Hu G."/>
            <person name="Conover J."/>
            <person name="Carlson J."/>
            <person name="Shu S."/>
            <person name="Boston L."/>
            <person name="Williams M."/>
            <person name="Peterson D."/>
            <person name="Mcgee K."/>
            <person name="Jones D."/>
            <person name="Wendel J."/>
            <person name="Stelly D."/>
            <person name="Grimwood J."/>
            <person name="Schmutz J."/>
        </authorList>
    </citation>
    <scope>NUCLEOTIDE SEQUENCE [LARGE SCALE GENOMIC DNA]</scope>
    <source>
        <strain evidence="1">7179.01</strain>
    </source>
</reference>
<accession>A0A5D2QZV4</accession>
<dbReference type="EMBL" id="CM017613">
    <property type="protein sequence ID" value="TYI32754.1"/>
    <property type="molecule type" value="Genomic_DNA"/>
</dbReference>
<evidence type="ECO:0000313" key="1">
    <source>
        <dbReference type="EMBL" id="TYI32754.1"/>
    </source>
</evidence>
<keyword evidence="2" id="KW-1185">Reference proteome</keyword>
<dbReference type="Proteomes" id="UP000322667">
    <property type="component" value="Chromosome A04"/>
</dbReference>
<protein>
    <submittedName>
        <fullName evidence="1">Uncharacterized protein</fullName>
    </submittedName>
</protein>
<organism evidence="1 2">
    <name type="scientific">Gossypium tomentosum</name>
    <name type="common">Hawaiian cotton</name>
    <name type="synonym">Gossypium sandvicense</name>
    <dbReference type="NCBI Taxonomy" id="34277"/>
    <lineage>
        <taxon>Eukaryota</taxon>
        <taxon>Viridiplantae</taxon>
        <taxon>Streptophyta</taxon>
        <taxon>Embryophyta</taxon>
        <taxon>Tracheophyta</taxon>
        <taxon>Spermatophyta</taxon>
        <taxon>Magnoliopsida</taxon>
        <taxon>eudicotyledons</taxon>
        <taxon>Gunneridae</taxon>
        <taxon>Pentapetalae</taxon>
        <taxon>rosids</taxon>
        <taxon>malvids</taxon>
        <taxon>Malvales</taxon>
        <taxon>Malvaceae</taxon>
        <taxon>Malvoideae</taxon>
        <taxon>Gossypium</taxon>
    </lineage>
</organism>
<gene>
    <name evidence="1" type="ORF">ES332_A04G085400v1</name>
</gene>
<sequence length="85" mass="9978">MILKLDIWEIQCLIIEFKNTSTHHHFGLKQRYLLISVPSLLHRLLIHFLKNTILPSPNFHLTNTQMAAISCFLRLRHSSPSFRVS</sequence>